<protein>
    <recommendedName>
        <fullName evidence="2">RING-type E3 ubiquitin transferase</fullName>
        <ecNumber evidence="2">2.3.2.27</ecNumber>
    </recommendedName>
</protein>
<dbReference type="PANTHER" id="PTHR45647:SF52">
    <property type="entry name" value="PROTEIN KINASE DOMAIN-CONTAINING PROTEIN"/>
    <property type="match status" value="1"/>
</dbReference>
<organism evidence="6 7">
    <name type="scientific">Ricinus communis</name>
    <name type="common">Castor bean</name>
    <dbReference type="NCBI Taxonomy" id="3988"/>
    <lineage>
        <taxon>Eukaryota</taxon>
        <taxon>Viridiplantae</taxon>
        <taxon>Streptophyta</taxon>
        <taxon>Embryophyta</taxon>
        <taxon>Tracheophyta</taxon>
        <taxon>Spermatophyta</taxon>
        <taxon>Magnoliopsida</taxon>
        <taxon>eudicotyledons</taxon>
        <taxon>Gunneridae</taxon>
        <taxon>Pentapetalae</taxon>
        <taxon>rosids</taxon>
        <taxon>fabids</taxon>
        <taxon>Malpighiales</taxon>
        <taxon>Euphorbiaceae</taxon>
        <taxon>Acalyphoideae</taxon>
        <taxon>Acalypheae</taxon>
        <taxon>Ricinus</taxon>
    </lineage>
</organism>
<dbReference type="InterPro" id="IPR051348">
    <property type="entry name" value="U-box_ubiquitin_ligases"/>
</dbReference>
<keyword evidence="4" id="KW-0547">Nucleotide-binding</keyword>
<dbReference type="Proteomes" id="UP000008311">
    <property type="component" value="Unassembled WGS sequence"/>
</dbReference>
<dbReference type="AlphaFoldDB" id="B9SX08"/>
<dbReference type="InterPro" id="IPR017441">
    <property type="entry name" value="Protein_kinase_ATP_BS"/>
</dbReference>
<keyword evidence="7" id="KW-1185">Reference proteome</keyword>
<evidence type="ECO:0000313" key="6">
    <source>
        <dbReference type="EMBL" id="EEF31859.1"/>
    </source>
</evidence>
<dbReference type="InParanoid" id="B9SX08"/>
<evidence type="ECO:0000259" key="5">
    <source>
        <dbReference type="PROSITE" id="PS50011"/>
    </source>
</evidence>
<dbReference type="EC" id="2.3.2.27" evidence="2"/>
<dbReference type="PROSITE" id="PS50011">
    <property type="entry name" value="PROTEIN_KINASE_DOM"/>
    <property type="match status" value="1"/>
</dbReference>
<dbReference type="GO" id="GO:0061630">
    <property type="term" value="F:ubiquitin protein ligase activity"/>
    <property type="evidence" value="ECO:0007669"/>
    <property type="project" value="UniProtKB-EC"/>
</dbReference>
<feature type="domain" description="Protein kinase" evidence="5">
    <location>
        <begin position="25"/>
        <end position="86"/>
    </location>
</feature>
<dbReference type="PANTHER" id="PTHR45647">
    <property type="entry name" value="OS02G0152300 PROTEIN"/>
    <property type="match status" value="1"/>
</dbReference>
<dbReference type="InterPro" id="IPR011009">
    <property type="entry name" value="Kinase-like_dom_sf"/>
</dbReference>
<comment type="catalytic activity">
    <reaction evidence="1">
        <text>S-ubiquitinyl-[E2 ubiquitin-conjugating enzyme]-L-cysteine + [acceptor protein]-L-lysine = [E2 ubiquitin-conjugating enzyme]-L-cysteine + N(6)-ubiquitinyl-[acceptor protein]-L-lysine.</text>
        <dbReference type="EC" id="2.3.2.27"/>
    </reaction>
</comment>
<dbReference type="SUPFAM" id="SSF56112">
    <property type="entry name" value="Protein kinase-like (PK-like)"/>
    <property type="match status" value="1"/>
</dbReference>
<feature type="binding site" evidence="4">
    <location>
        <position position="52"/>
    </location>
    <ligand>
        <name>ATP</name>
        <dbReference type="ChEBI" id="CHEBI:30616"/>
    </ligand>
</feature>
<keyword evidence="4" id="KW-0067">ATP-binding</keyword>
<evidence type="ECO:0000256" key="2">
    <source>
        <dbReference type="ARBA" id="ARBA00012483"/>
    </source>
</evidence>
<gene>
    <name evidence="6" type="ORF">RCOM_1259010</name>
</gene>
<evidence type="ECO:0000313" key="7">
    <source>
        <dbReference type="Proteomes" id="UP000008311"/>
    </source>
</evidence>
<name>B9SX08_RICCO</name>
<sequence>MPEAFICIRFSLFSLSEIQEATCNFNPSLKIGEGGYGSIYKGFLRHFLAAIKVLNPDGMQGPLEFKQEVDILSKLMHNVLILIGAA</sequence>
<reference evidence="7" key="1">
    <citation type="journal article" date="2010" name="Nat. Biotechnol.">
        <title>Draft genome sequence of the oilseed species Ricinus communis.</title>
        <authorList>
            <person name="Chan A.P."/>
            <person name="Crabtree J."/>
            <person name="Zhao Q."/>
            <person name="Lorenzi H."/>
            <person name="Orvis J."/>
            <person name="Puiu D."/>
            <person name="Melake-Berhan A."/>
            <person name="Jones K.M."/>
            <person name="Redman J."/>
            <person name="Chen G."/>
            <person name="Cahoon E.B."/>
            <person name="Gedil M."/>
            <person name="Stanke M."/>
            <person name="Haas B.J."/>
            <person name="Wortman J.R."/>
            <person name="Fraser-Liggett C.M."/>
            <person name="Ravel J."/>
            <person name="Rabinowicz P.D."/>
        </authorList>
    </citation>
    <scope>NUCLEOTIDE SEQUENCE [LARGE SCALE GENOMIC DNA]</scope>
    <source>
        <strain evidence="7">cv. Hale</strain>
    </source>
</reference>
<dbReference type="GO" id="GO:0004672">
    <property type="term" value="F:protein kinase activity"/>
    <property type="evidence" value="ECO:0007669"/>
    <property type="project" value="InterPro"/>
</dbReference>
<dbReference type="Gene3D" id="3.30.200.20">
    <property type="entry name" value="Phosphorylase Kinase, domain 1"/>
    <property type="match status" value="1"/>
</dbReference>
<dbReference type="EMBL" id="EQ974214">
    <property type="protein sequence ID" value="EEF31859.1"/>
    <property type="molecule type" value="Genomic_DNA"/>
</dbReference>
<evidence type="ECO:0000256" key="1">
    <source>
        <dbReference type="ARBA" id="ARBA00000900"/>
    </source>
</evidence>
<keyword evidence="6" id="KW-0418">Kinase</keyword>
<evidence type="ECO:0000256" key="4">
    <source>
        <dbReference type="PROSITE-ProRule" id="PRU10141"/>
    </source>
</evidence>
<proteinExistence type="predicted"/>
<evidence type="ECO:0000256" key="3">
    <source>
        <dbReference type="ARBA" id="ARBA00022786"/>
    </source>
</evidence>
<accession>B9SX08</accession>
<keyword evidence="6" id="KW-0675">Receptor</keyword>
<dbReference type="GO" id="GO:0005524">
    <property type="term" value="F:ATP binding"/>
    <property type="evidence" value="ECO:0007669"/>
    <property type="project" value="UniProtKB-UniRule"/>
</dbReference>
<dbReference type="STRING" id="3988.B9SX08"/>
<dbReference type="InterPro" id="IPR000719">
    <property type="entry name" value="Prot_kinase_dom"/>
</dbReference>
<keyword evidence="6" id="KW-0808">Transferase</keyword>
<keyword evidence="3" id="KW-0833">Ubl conjugation pathway</keyword>
<dbReference type="PROSITE" id="PS00107">
    <property type="entry name" value="PROTEIN_KINASE_ATP"/>
    <property type="match status" value="1"/>
</dbReference>